<dbReference type="Pfam" id="PF02197">
    <property type="entry name" value="RIIa"/>
    <property type="match status" value="1"/>
</dbReference>
<dbReference type="Gene3D" id="1.20.890.10">
    <property type="entry name" value="cAMP-dependent protein kinase regulatory subunit, dimerization-anchoring domain"/>
    <property type="match status" value="1"/>
</dbReference>
<dbReference type="KEGG" id="lak:106174704"/>
<dbReference type="CDD" id="cd12099">
    <property type="entry name" value="DD_RII_PKA"/>
    <property type="match status" value="1"/>
</dbReference>
<proteinExistence type="predicted"/>
<dbReference type="InterPro" id="IPR003117">
    <property type="entry name" value="cAMP_dep_PK_reg_su_I/II_a/b"/>
</dbReference>
<dbReference type="InParanoid" id="A0A1S3JN83"/>
<dbReference type="RefSeq" id="XP_013411820.1">
    <property type="nucleotide sequence ID" value="XM_013556366.1"/>
</dbReference>
<keyword evidence="3" id="KW-1185">Reference proteome</keyword>
<evidence type="ECO:0000256" key="1">
    <source>
        <dbReference type="SAM" id="MobiDB-lite"/>
    </source>
</evidence>
<dbReference type="SMART" id="SM00394">
    <property type="entry name" value="RIIa"/>
    <property type="match status" value="1"/>
</dbReference>
<reference evidence="4" key="1">
    <citation type="submission" date="2025-08" db="UniProtKB">
        <authorList>
            <consortium name="RefSeq"/>
        </authorList>
    </citation>
    <scope>IDENTIFICATION</scope>
    <source>
        <tissue evidence="4">Gonads</tissue>
    </source>
</reference>
<evidence type="ECO:0000259" key="2">
    <source>
        <dbReference type="SMART" id="SM00394"/>
    </source>
</evidence>
<dbReference type="SUPFAM" id="SSF47391">
    <property type="entry name" value="Dimerization-anchoring domain of cAMP-dependent PK regulatory subunit"/>
    <property type="match status" value="1"/>
</dbReference>
<dbReference type="FunFam" id="1.20.890.10:FF:000002">
    <property type="entry name" value="cAMP-dependent protein kinase type II-alpha regulatory subunit"/>
    <property type="match status" value="1"/>
</dbReference>
<evidence type="ECO:0000313" key="3">
    <source>
        <dbReference type="Proteomes" id="UP000085678"/>
    </source>
</evidence>
<organism evidence="3 4">
    <name type="scientific">Lingula anatina</name>
    <name type="common">Brachiopod</name>
    <name type="synonym">Lingula unguis</name>
    <dbReference type="NCBI Taxonomy" id="7574"/>
    <lineage>
        <taxon>Eukaryota</taxon>
        <taxon>Metazoa</taxon>
        <taxon>Spiralia</taxon>
        <taxon>Lophotrochozoa</taxon>
        <taxon>Brachiopoda</taxon>
        <taxon>Linguliformea</taxon>
        <taxon>Lingulata</taxon>
        <taxon>Lingulida</taxon>
        <taxon>Linguloidea</taxon>
        <taxon>Lingulidae</taxon>
        <taxon>Lingula</taxon>
    </lineage>
</organism>
<feature type="domain" description="RIIa" evidence="2">
    <location>
        <begin position="25"/>
        <end position="62"/>
    </location>
</feature>
<dbReference type="Proteomes" id="UP000085678">
    <property type="component" value="Unplaced"/>
</dbReference>
<feature type="region of interest" description="Disordered" evidence="1">
    <location>
        <begin position="65"/>
        <end position="109"/>
    </location>
</feature>
<feature type="compositionally biased region" description="Acidic residues" evidence="1">
    <location>
        <begin position="78"/>
        <end position="92"/>
    </location>
</feature>
<dbReference type="AlphaFoldDB" id="A0A1S3JN83"/>
<dbReference type="OrthoDB" id="252964at2759"/>
<accession>A0A1S3JN83</accession>
<dbReference type="STRING" id="7574.A0A1S3JN83"/>
<dbReference type="OMA" id="DEAMQTD"/>
<protein>
    <submittedName>
        <fullName evidence="4">cAMP-dependent protein kinase type II regulatory subunit-like</fullName>
    </submittedName>
</protein>
<evidence type="ECO:0000313" key="4">
    <source>
        <dbReference type="RefSeq" id="XP_013411820.1"/>
    </source>
</evidence>
<sequence>MSTARVNNLHGGQCHSMSLEVIVPSGLTDLLTPFVVAVLRDGPDDLVDFAANYFNELREKRQGTLPGMGRGVRFVPGSDDEAMQTDSDDEPMPGESERKSVVSTHLLYK</sequence>
<dbReference type="GeneID" id="106174704"/>
<gene>
    <name evidence="4" type="primary">LOC106174704</name>
</gene>
<name>A0A1S3JN83_LINAN</name>